<reference evidence="3 4" key="1">
    <citation type="submission" date="2024-06" db="EMBL/GenBank/DDBJ databases">
        <authorList>
            <person name="Tuo L."/>
        </authorList>
    </citation>
    <scope>NUCLEOTIDE SEQUENCE [LARGE SCALE GENOMIC DNA]</scope>
    <source>
        <strain evidence="3 4">ZMM04-5</strain>
    </source>
</reference>
<dbReference type="Proteomes" id="UP001556196">
    <property type="component" value="Unassembled WGS sequence"/>
</dbReference>
<protein>
    <recommendedName>
        <fullName evidence="5">Lipoprotein</fullName>
    </recommendedName>
</protein>
<comment type="caution">
    <text evidence="3">The sequence shown here is derived from an EMBL/GenBank/DDBJ whole genome shotgun (WGS) entry which is preliminary data.</text>
</comment>
<evidence type="ECO:0000256" key="1">
    <source>
        <dbReference type="SAM" id="MobiDB-lite"/>
    </source>
</evidence>
<dbReference type="EMBL" id="JBFOCI010000004">
    <property type="protein sequence ID" value="MEW9807207.1"/>
    <property type="molecule type" value="Genomic_DNA"/>
</dbReference>
<keyword evidence="4" id="KW-1185">Reference proteome</keyword>
<organism evidence="3 4">
    <name type="scientific">Mesorhizobium marinum</name>
    <dbReference type="NCBI Taxonomy" id="3228790"/>
    <lineage>
        <taxon>Bacteria</taxon>
        <taxon>Pseudomonadati</taxon>
        <taxon>Pseudomonadota</taxon>
        <taxon>Alphaproteobacteria</taxon>
        <taxon>Hyphomicrobiales</taxon>
        <taxon>Phyllobacteriaceae</taxon>
        <taxon>Mesorhizobium</taxon>
    </lineage>
</organism>
<evidence type="ECO:0000256" key="2">
    <source>
        <dbReference type="SAM" id="SignalP"/>
    </source>
</evidence>
<evidence type="ECO:0008006" key="5">
    <source>
        <dbReference type="Google" id="ProtNLM"/>
    </source>
</evidence>
<dbReference type="RefSeq" id="WP_367724368.1">
    <property type="nucleotide sequence ID" value="NZ_JBFOCH010000015.1"/>
</dbReference>
<feature type="chain" id="PRO_5045257191" description="Lipoprotein" evidence="2">
    <location>
        <begin position="23"/>
        <end position="189"/>
    </location>
</feature>
<feature type="signal peptide" evidence="2">
    <location>
        <begin position="1"/>
        <end position="22"/>
    </location>
</feature>
<evidence type="ECO:0000313" key="3">
    <source>
        <dbReference type="EMBL" id="MEW9807207.1"/>
    </source>
</evidence>
<evidence type="ECO:0000313" key="4">
    <source>
        <dbReference type="Proteomes" id="UP001556196"/>
    </source>
</evidence>
<gene>
    <name evidence="3" type="ORF">ABUE31_14535</name>
</gene>
<name>A0ABV3R2P2_9HYPH</name>
<proteinExistence type="predicted"/>
<keyword evidence="2" id="KW-0732">Signal</keyword>
<feature type="compositionally biased region" description="Gly residues" evidence="1">
    <location>
        <begin position="178"/>
        <end position="189"/>
    </location>
</feature>
<feature type="region of interest" description="Disordered" evidence="1">
    <location>
        <begin position="166"/>
        <end position="189"/>
    </location>
</feature>
<sequence>MRRIAGLAALLVALAMPAGGCAYVTAQPVRPGEQTGGIRIYDVKPLLVVSGENVTVQMVPNYNRAYALRFGAFLAKNHFQAAMTNGVLTSVNANMDSTAFIDLLKVLAEKVPEGFSGRGQAATPGGIKDRFQVYDIVFDDAGNLVGLRPLLIEPHLLRVRTANAQGFGDTTTAPQPGVQGGVKPGPVQG</sequence>
<accession>A0ABV3R2P2</accession>